<keyword evidence="2" id="KW-0732">Signal</keyword>
<feature type="region of interest" description="Disordered" evidence="1">
    <location>
        <begin position="28"/>
        <end position="115"/>
    </location>
</feature>
<name>A0A7W4KEI6_9PROT</name>
<feature type="compositionally biased region" description="Low complexity" evidence="1">
    <location>
        <begin position="86"/>
        <end position="96"/>
    </location>
</feature>
<evidence type="ECO:0000313" key="3">
    <source>
        <dbReference type="EMBL" id="MBB2205468.1"/>
    </source>
</evidence>
<dbReference type="RefSeq" id="WP_182949998.1">
    <property type="nucleotide sequence ID" value="NZ_JABEQK010000007.1"/>
</dbReference>
<evidence type="ECO:0000313" key="4">
    <source>
        <dbReference type="Proteomes" id="UP000540556"/>
    </source>
</evidence>
<organism evidence="3 4">
    <name type="scientific">Gluconacetobacter takamatsuzukensis</name>
    <dbReference type="NCBI Taxonomy" id="1286190"/>
    <lineage>
        <taxon>Bacteria</taxon>
        <taxon>Pseudomonadati</taxon>
        <taxon>Pseudomonadota</taxon>
        <taxon>Alphaproteobacteria</taxon>
        <taxon>Acetobacterales</taxon>
        <taxon>Acetobacteraceae</taxon>
        <taxon>Gluconacetobacter</taxon>
    </lineage>
</organism>
<sequence length="115" mass="11703">MIPNLFRTTLPLAALLATLPILPAAAQKSGTAQGMSGMAGMDMSGMDHASMSMQGPMETMPGMQPPGHARQPGRKPAKTPQADCRATTGGSAAASGCIAPGTAIPETMPEAVRER</sequence>
<comment type="caution">
    <text evidence="3">The sequence shown here is derived from an EMBL/GenBank/DDBJ whole genome shotgun (WGS) entry which is preliminary data.</text>
</comment>
<dbReference type="Proteomes" id="UP000540556">
    <property type="component" value="Unassembled WGS sequence"/>
</dbReference>
<protein>
    <recommendedName>
        <fullName evidence="5">Pentapeptide MXKDX repeat protein</fullName>
    </recommendedName>
</protein>
<accession>A0A7W4KEI6</accession>
<proteinExistence type="predicted"/>
<feature type="chain" id="PRO_5031377968" description="Pentapeptide MXKDX repeat protein" evidence="2">
    <location>
        <begin position="27"/>
        <end position="115"/>
    </location>
</feature>
<evidence type="ECO:0008006" key="5">
    <source>
        <dbReference type="Google" id="ProtNLM"/>
    </source>
</evidence>
<feature type="signal peptide" evidence="2">
    <location>
        <begin position="1"/>
        <end position="26"/>
    </location>
</feature>
<reference evidence="3 4" key="1">
    <citation type="submission" date="2020-04" db="EMBL/GenBank/DDBJ databases">
        <title>Description of novel Gluconacetobacter.</title>
        <authorList>
            <person name="Sombolestani A."/>
        </authorList>
    </citation>
    <scope>NUCLEOTIDE SEQUENCE [LARGE SCALE GENOMIC DNA]</scope>
    <source>
        <strain evidence="3 4">LMG 27800</strain>
    </source>
</reference>
<feature type="compositionally biased region" description="Low complexity" evidence="1">
    <location>
        <begin position="34"/>
        <end position="47"/>
    </location>
</feature>
<keyword evidence="4" id="KW-1185">Reference proteome</keyword>
<dbReference type="EMBL" id="JABEQK010000007">
    <property type="protein sequence ID" value="MBB2205468.1"/>
    <property type="molecule type" value="Genomic_DNA"/>
</dbReference>
<evidence type="ECO:0000256" key="2">
    <source>
        <dbReference type="SAM" id="SignalP"/>
    </source>
</evidence>
<dbReference type="AlphaFoldDB" id="A0A7W4KEI6"/>
<evidence type="ECO:0000256" key="1">
    <source>
        <dbReference type="SAM" id="MobiDB-lite"/>
    </source>
</evidence>
<gene>
    <name evidence="3" type="ORF">HLH27_10620</name>
</gene>